<dbReference type="PANTHER" id="PTHR34354">
    <property type="entry name" value="NADPH-DEPENDENT 7-CYANO-7-DEAZAGUANINE REDUCTASE"/>
    <property type="match status" value="1"/>
</dbReference>
<feature type="domain" description="NADPH-dependent 7-cyano-7-deazaguanine reductase N-terminal" evidence="1">
    <location>
        <begin position="1"/>
        <end position="78"/>
    </location>
</feature>
<dbReference type="InterPro" id="IPR043133">
    <property type="entry name" value="GTP-CH-I_C/QueF"/>
</dbReference>
<dbReference type="GO" id="GO:0033739">
    <property type="term" value="F:preQ1 synthase activity"/>
    <property type="evidence" value="ECO:0007669"/>
    <property type="project" value="InterPro"/>
</dbReference>
<dbReference type="GO" id="GO:0008616">
    <property type="term" value="P:tRNA queuosine(34) biosynthetic process"/>
    <property type="evidence" value="ECO:0007669"/>
    <property type="project" value="InterPro"/>
</dbReference>
<dbReference type="InterPro" id="IPR050084">
    <property type="entry name" value="NADPH_dep_7-cyano-7-deazaG_red"/>
</dbReference>
<protein>
    <recommendedName>
        <fullName evidence="1">NADPH-dependent 7-cyano-7-deazaguanine reductase N-terminal domain-containing protein</fullName>
    </recommendedName>
</protein>
<dbReference type="PANTHER" id="PTHR34354:SF1">
    <property type="entry name" value="NADPH-DEPENDENT 7-CYANO-7-DEAZAGUANINE REDUCTASE"/>
    <property type="match status" value="1"/>
</dbReference>
<dbReference type="InterPro" id="IPR029500">
    <property type="entry name" value="QueF"/>
</dbReference>
<dbReference type="Gene3D" id="3.30.1130.10">
    <property type="match status" value="2"/>
</dbReference>
<dbReference type="EMBL" id="UINC01003132">
    <property type="protein sequence ID" value="SVA03635.1"/>
    <property type="molecule type" value="Genomic_DNA"/>
</dbReference>
<reference evidence="2" key="1">
    <citation type="submission" date="2018-05" db="EMBL/GenBank/DDBJ databases">
        <authorList>
            <person name="Lanie J.A."/>
            <person name="Ng W.-L."/>
            <person name="Kazmierczak K.M."/>
            <person name="Andrzejewski T.M."/>
            <person name="Davidsen T.M."/>
            <person name="Wayne K.J."/>
            <person name="Tettelin H."/>
            <person name="Glass J.I."/>
            <person name="Rusch D."/>
            <person name="Podicherti R."/>
            <person name="Tsui H.-C.T."/>
            <person name="Winkler M.E."/>
        </authorList>
    </citation>
    <scope>NUCLEOTIDE SEQUENCE</scope>
</reference>
<dbReference type="Pfam" id="PF14489">
    <property type="entry name" value="QueF"/>
    <property type="match status" value="1"/>
</dbReference>
<accession>A0A381SHW1</accession>
<proteinExistence type="predicted"/>
<dbReference type="SUPFAM" id="SSF55620">
    <property type="entry name" value="Tetrahydrobiopterin biosynthesis enzymes-like"/>
    <property type="match status" value="1"/>
</dbReference>
<name>A0A381SHW1_9ZZZZ</name>
<dbReference type="AlphaFoldDB" id="A0A381SHW1"/>
<evidence type="ECO:0000313" key="2">
    <source>
        <dbReference type="EMBL" id="SVA03635.1"/>
    </source>
</evidence>
<gene>
    <name evidence="2" type="ORF">METZ01_LOCUS56489</name>
</gene>
<dbReference type="InterPro" id="IPR029139">
    <property type="entry name" value="QueF_N"/>
</dbReference>
<sequence>MGEDVWNCYEFSWLGDKSCPRAAMLRVVVPCDSEHMVESKSLKLYLNSFAQTRFANEDEIIERLKADVSKICGAPVDIFLMNIDRENLSGELTGNCLDDLAVCIETFQPDATLLRPKKAAGSESVFTHVFRSACPVTGQPDYATIAITYDGGAIQRESLLAYLVSYREYAGFHEHVVERIYRDLMEVGSFSLLSVEGNFLRRGGIDINPFRSTHPRSQPFARVSRQ</sequence>
<evidence type="ECO:0000259" key="1">
    <source>
        <dbReference type="Pfam" id="PF14819"/>
    </source>
</evidence>
<organism evidence="2">
    <name type="scientific">marine metagenome</name>
    <dbReference type="NCBI Taxonomy" id="408172"/>
    <lineage>
        <taxon>unclassified sequences</taxon>
        <taxon>metagenomes</taxon>
        <taxon>ecological metagenomes</taxon>
    </lineage>
</organism>
<dbReference type="Pfam" id="PF14819">
    <property type="entry name" value="QueF_N"/>
    <property type="match status" value="1"/>
</dbReference>